<name>A0A2K5H902_COLAP</name>
<dbReference type="GO" id="GO:0005886">
    <property type="term" value="C:plasma membrane"/>
    <property type="evidence" value="ECO:0007669"/>
    <property type="project" value="UniProtKB-SubCell"/>
</dbReference>
<keyword evidence="6" id="KW-1064">Adaptive immunity</keyword>
<dbReference type="SMART" id="SM00406">
    <property type="entry name" value="IGv"/>
    <property type="match status" value="1"/>
</dbReference>
<evidence type="ECO:0000313" key="13">
    <source>
        <dbReference type="Proteomes" id="UP000233080"/>
    </source>
</evidence>
<evidence type="ECO:0000256" key="5">
    <source>
        <dbReference type="ARBA" id="ARBA00022859"/>
    </source>
</evidence>
<reference evidence="12" key="1">
    <citation type="submission" date="2025-08" db="UniProtKB">
        <authorList>
            <consortium name="Ensembl"/>
        </authorList>
    </citation>
    <scope>IDENTIFICATION</scope>
</reference>
<evidence type="ECO:0000256" key="10">
    <source>
        <dbReference type="ARBA" id="ARBA00043265"/>
    </source>
</evidence>
<dbReference type="GO" id="GO:0005576">
    <property type="term" value="C:extracellular region"/>
    <property type="evidence" value="ECO:0007669"/>
    <property type="project" value="UniProtKB-SubCell"/>
</dbReference>
<evidence type="ECO:0000256" key="2">
    <source>
        <dbReference type="ARBA" id="ARBA00004613"/>
    </source>
</evidence>
<dbReference type="InterPro" id="IPR007110">
    <property type="entry name" value="Ig-like_dom"/>
</dbReference>
<dbReference type="Proteomes" id="UP000233080">
    <property type="component" value="Unassembled WGS sequence"/>
</dbReference>
<comment type="subunit">
    <text evidence="9">Immunoglobulins are composed of two identical heavy chains and two identical light chains; disulfide-linked.</text>
</comment>
<sequence length="106" mass="11770">QVQLVQFGPEAKQPVASVKVSCKASGYSFTTYGMNWVRQVPGEGLEWMGRMNTNTGNPMYAQGQTGRFVFSMDTSVSTVHLQISSLNAKDTAMYYCTRDTVWKPTS</sequence>
<dbReference type="Ensembl" id="ENSCANT00000003448.1">
    <property type="protein sequence ID" value="ENSCANP00000000815.1"/>
    <property type="gene ID" value="ENSCANG00000003164.1"/>
</dbReference>
<keyword evidence="5" id="KW-0391">Immunity</keyword>
<keyword evidence="7" id="KW-0472">Membrane</keyword>
<comment type="subcellular location">
    <subcellularLocation>
        <location evidence="1">Cell membrane</location>
    </subcellularLocation>
    <subcellularLocation>
        <location evidence="2">Secreted</location>
    </subcellularLocation>
</comment>
<protein>
    <recommendedName>
        <fullName evidence="11">Ig-like domain-containing protein</fullName>
    </recommendedName>
</protein>
<dbReference type="Pfam" id="PF07686">
    <property type="entry name" value="V-set"/>
    <property type="match status" value="1"/>
</dbReference>
<evidence type="ECO:0000256" key="8">
    <source>
        <dbReference type="ARBA" id="ARBA00023319"/>
    </source>
</evidence>
<keyword evidence="13" id="KW-1185">Reference proteome</keyword>
<proteinExistence type="predicted"/>
<dbReference type="OMA" id="GINWVKS"/>
<dbReference type="AlphaFoldDB" id="A0A2K5H902"/>
<evidence type="ECO:0000256" key="4">
    <source>
        <dbReference type="ARBA" id="ARBA00022525"/>
    </source>
</evidence>
<feature type="domain" description="Ig-like" evidence="11">
    <location>
        <begin position="1"/>
        <end position="106"/>
    </location>
</feature>
<keyword evidence="8" id="KW-0393">Immunoglobulin domain</keyword>
<evidence type="ECO:0000259" key="11">
    <source>
        <dbReference type="PROSITE" id="PS50835"/>
    </source>
</evidence>
<dbReference type="InterPro" id="IPR036179">
    <property type="entry name" value="Ig-like_dom_sf"/>
</dbReference>
<evidence type="ECO:0000256" key="3">
    <source>
        <dbReference type="ARBA" id="ARBA00022475"/>
    </source>
</evidence>
<dbReference type="GO" id="GO:0002250">
    <property type="term" value="P:adaptive immune response"/>
    <property type="evidence" value="ECO:0007669"/>
    <property type="project" value="UniProtKB-KW"/>
</dbReference>
<evidence type="ECO:0000256" key="9">
    <source>
        <dbReference type="ARBA" id="ARBA00038737"/>
    </source>
</evidence>
<accession>A0A2K5H902</accession>
<dbReference type="PANTHER" id="PTHR23266">
    <property type="entry name" value="IMMUNOGLOBULIN HEAVY CHAIN"/>
    <property type="match status" value="1"/>
</dbReference>
<dbReference type="InterPro" id="IPR013106">
    <property type="entry name" value="Ig_V-set"/>
</dbReference>
<reference evidence="12" key="2">
    <citation type="submission" date="2025-09" db="UniProtKB">
        <authorList>
            <consortium name="Ensembl"/>
        </authorList>
    </citation>
    <scope>IDENTIFICATION</scope>
</reference>
<keyword evidence="3" id="KW-1003">Cell membrane</keyword>
<evidence type="ECO:0000256" key="7">
    <source>
        <dbReference type="ARBA" id="ARBA00023136"/>
    </source>
</evidence>
<dbReference type="InterPro" id="IPR050199">
    <property type="entry name" value="IgHV"/>
</dbReference>
<dbReference type="PROSITE" id="PS50835">
    <property type="entry name" value="IG_LIKE"/>
    <property type="match status" value="1"/>
</dbReference>
<dbReference type="SUPFAM" id="SSF48726">
    <property type="entry name" value="Immunoglobulin"/>
    <property type="match status" value="1"/>
</dbReference>
<keyword evidence="10" id="KW-1280">Immunoglobulin</keyword>
<evidence type="ECO:0000313" key="12">
    <source>
        <dbReference type="Ensembl" id="ENSCANP00000000815.1"/>
    </source>
</evidence>
<dbReference type="InterPro" id="IPR013783">
    <property type="entry name" value="Ig-like_fold"/>
</dbReference>
<organism evidence="12 13">
    <name type="scientific">Colobus angolensis palliatus</name>
    <name type="common">Peters' Angolan colobus</name>
    <dbReference type="NCBI Taxonomy" id="336983"/>
    <lineage>
        <taxon>Eukaryota</taxon>
        <taxon>Metazoa</taxon>
        <taxon>Chordata</taxon>
        <taxon>Craniata</taxon>
        <taxon>Vertebrata</taxon>
        <taxon>Euteleostomi</taxon>
        <taxon>Mammalia</taxon>
        <taxon>Eutheria</taxon>
        <taxon>Euarchontoglires</taxon>
        <taxon>Primates</taxon>
        <taxon>Haplorrhini</taxon>
        <taxon>Catarrhini</taxon>
        <taxon>Cercopithecidae</taxon>
        <taxon>Colobinae</taxon>
        <taxon>Colobus</taxon>
    </lineage>
</organism>
<dbReference type="Gene3D" id="2.60.40.10">
    <property type="entry name" value="Immunoglobulins"/>
    <property type="match status" value="1"/>
</dbReference>
<evidence type="ECO:0000256" key="6">
    <source>
        <dbReference type="ARBA" id="ARBA00023130"/>
    </source>
</evidence>
<evidence type="ECO:0000256" key="1">
    <source>
        <dbReference type="ARBA" id="ARBA00004236"/>
    </source>
</evidence>
<dbReference type="FunFam" id="2.60.40.10:FF:001878">
    <property type="entry name" value="Immunoglobulin heavy variable 1-4"/>
    <property type="match status" value="1"/>
</dbReference>
<dbReference type="GO" id="GO:0019814">
    <property type="term" value="C:immunoglobulin complex"/>
    <property type="evidence" value="ECO:0007669"/>
    <property type="project" value="UniProtKB-KW"/>
</dbReference>
<keyword evidence="4" id="KW-0964">Secreted</keyword>